<keyword evidence="5" id="KW-0862">Zinc</keyword>
<dbReference type="VEuPathDB" id="FungiDB:TRICI_000062"/>
<keyword evidence="13" id="KW-1185">Reference proteome</keyword>
<dbReference type="PANTHER" id="PTHR24399:SF23">
    <property type="entry name" value="C2H2-TYPE DOMAIN-CONTAINING PROTEIN"/>
    <property type="match status" value="1"/>
</dbReference>
<dbReference type="Pfam" id="PF00096">
    <property type="entry name" value="zf-C2H2"/>
    <property type="match status" value="2"/>
</dbReference>
<dbReference type="OrthoDB" id="3437960at2759"/>
<evidence type="ECO:0000256" key="8">
    <source>
        <dbReference type="ARBA" id="ARBA00023242"/>
    </source>
</evidence>
<accession>A0A642VEE4</accession>
<keyword evidence="7" id="KW-0804">Transcription</keyword>
<protein>
    <recommendedName>
        <fullName evidence="11">C2H2-type domain-containing protein</fullName>
    </recommendedName>
</protein>
<dbReference type="InterPro" id="IPR036236">
    <property type="entry name" value="Znf_C2H2_sf"/>
</dbReference>
<feature type="compositionally biased region" description="Polar residues" evidence="10">
    <location>
        <begin position="420"/>
        <end position="457"/>
    </location>
</feature>
<feature type="domain" description="C2H2-type" evidence="11">
    <location>
        <begin position="342"/>
        <end position="369"/>
    </location>
</feature>
<dbReference type="SMART" id="SM00355">
    <property type="entry name" value="ZnF_C2H2"/>
    <property type="match status" value="3"/>
</dbReference>
<dbReference type="AlphaFoldDB" id="A0A642VEE4"/>
<feature type="compositionally biased region" description="Polar residues" evidence="10">
    <location>
        <begin position="273"/>
        <end position="287"/>
    </location>
</feature>
<dbReference type="Gene3D" id="3.30.160.60">
    <property type="entry name" value="Classic Zinc Finger"/>
    <property type="match status" value="3"/>
</dbReference>
<keyword evidence="3" id="KW-0677">Repeat</keyword>
<keyword evidence="4 9" id="KW-0863">Zinc-finger</keyword>
<dbReference type="FunFam" id="3.30.160.60:FF:001752">
    <property type="entry name" value="Transcriptional factor SWI5"/>
    <property type="match status" value="1"/>
</dbReference>
<dbReference type="GO" id="GO:0000978">
    <property type="term" value="F:RNA polymerase II cis-regulatory region sequence-specific DNA binding"/>
    <property type="evidence" value="ECO:0007669"/>
    <property type="project" value="TreeGrafter"/>
</dbReference>
<comment type="caution">
    <text evidence="12">The sequence shown here is derived from an EMBL/GenBank/DDBJ whole genome shotgun (WGS) entry which is preliminary data.</text>
</comment>
<keyword evidence="6" id="KW-0805">Transcription regulation</keyword>
<evidence type="ECO:0000256" key="4">
    <source>
        <dbReference type="ARBA" id="ARBA00022771"/>
    </source>
</evidence>
<evidence type="ECO:0000256" key="10">
    <source>
        <dbReference type="SAM" id="MobiDB-lite"/>
    </source>
</evidence>
<evidence type="ECO:0000256" key="1">
    <source>
        <dbReference type="ARBA" id="ARBA00004123"/>
    </source>
</evidence>
<evidence type="ECO:0000256" key="6">
    <source>
        <dbReference type="ARBA" id="ARBA00023015"/>
    </source>
</evidence>
<feature type="compositionally biased region" description="Low complexity" evidence="10">
    <location>
        <begin position="153"/>
        <end position="166"/>
    </location>
</feature>
<dbReference type="Proteomes" id="UP000761534">
    <property type="component" value="Unassembled WGS sequence"/>
</dbReference>
<dbReference type="SUPFAM" id="SSF57667">
    <property type="entry name" value="beta-beta-alpha zinc fingers"/>
    <property type="match status" value="2"/>
</dbReference>
<feature type="compositionally biased region" description="Polar residues" evidence="10">
    <location>
        <begin position="105"/>
        <end position="115"/>
    </location>
</feature>
<evidence type="ECO:0000313" key="12">
    <source>
        <dbReference type="EMBL" id="KAA8917754.1"/>
    </source>
</evidence>
<dbReference type="EMBL" id="SWFS01000011">
    <property type="protein sequence ID" value="KAA8917754.1"/>
    <property type="molecule type" value="Genomic_DNA"/>
</dbReference>
<feature type="compositionally biased region" description="Polar residues" evidence="10">
    <location>
        <begin position="1"/>
        <end position="17"/>
    </location>
</feature>
<keyword evidence="8" id="KW-0539">Nucleus</keyword>
<organism evidence="12 13">
    <name type="scientific">Trichomonascus ciferrii</name>
    <dbReference type="NCBI Taxonomy" id="44093"/>
    <lineage>
        <taxon>Eukaryota</taxon>
        <taxon>Fungi</taxon>
        <taxon>Dikarya</taxon>
        <taxon>Ascomycota</taxon>
        <taxon>Saccharomycotina</taxon>
        <taxon>Dipodascomycetes</taxon>
        <taxon>Dipodascales</taxon>
        <taxon>Trichomonascaceae</taxon>
        <taxon>Trichomonascus</taxon>
        <taxon>Trichomonascus ciferrii complex</taxon>
    </lineage>
</organism>
<comment type="subcellular location">
    <subcellularLocation>
        <location evidence="1">Nucleus</location>
    </subcellularLocation>
</comment>
<name>A0A642VEE4_9ASCO</name>
<feature type="region of interest" description="Disordered" evidence="10">
    <location>
        <begin position="398"/>
        <end position="457"/>
    </location>
</feature>
<dbReference type="InterPro" id="IPR013087">
    <property type="entry name" value="Znf_C2H2_type"/>
</dbReference>
<evidence type="ECO:0000256" key="7">
    <source>
        <dbReference type="ARBA" id="ARBA00023163"/>
    </source>
</evidence>
<evidence type="ECO:0000256" key="5">
    <source>
        <dbReference type="ARBA" id="ARBA00022833"/>
    </source>
</evidence>
<sequence>MQSPSSAHNNPNWSNTRNFEEQFIQNARAYAEMRSVPIPHPQEDFGPYLSQYSEYDSVLSESIANNIQDLDIAPGYDDSSYDQPTPSMTITPATLAKYSKIMNMNASQSNPNDPNLLSPAKALEHQQQQQQPLTPDNSPMKKHPYPSNDLFFNNNNAPSTPTSSHSGLATYAPVTPPSTRHKGHQLDNNQVPRLHFPHGESESDAISSPEPGFSPMDRSPEPSATGHYASGPPAPDPNIRTSMDVYSSLNMAQVDQGTAGIAWQPIITAPRNEQSQEIIKSQQASNKTNRKSCLPPGKVDSYMAGPNYEGLFECLYPNCNKLFRRRYNVRSHIQTHLCDRPYSCDVCGSSFVRPHDLRRHEKCHQDDRPFTCPCGKSFTRHDALQRHRIRMICSGGIEIPGRPKRIPAKRGRPRKHPLPASTTNHCTTSESESDNKSPVSSPEQSHDYYTTNPSIDPTSYNMDVAMDLNVPPMNMNVVKQEEFSWR</sequence>
<dbReference type="PROSITE" id="PS50157">
    <property type="entry name" value="ZINC_FINGER_C2H2_2"/>
    <property type="match status" value="2"/>
</dbReference>
<dbReference type="PANTHER" id="PTHR24399">
    <property type="entry name" value="ZINC FINGER AND BTB DOMAIN-CONTAINING"/>
    <property type="match status" value="1"/>
</dbReference>
<evidence type="ECO:0000256" key="3">
    <source>
        <dbReference type="ARBA" id="ARBA00022737"/>
    </source>
</evidence>
<dbReference type="GO" id="GO:0005654">
    <property type="term" value="C:nucleoplasm"/>
    <property type="evidence" value="ECO:0007669"/>
    <property type="project" value="TreeGrafter"/>
</dbReference>
<feature type="domain" description="C2H2-type" evidence="11">
    <location>
        <begin position="312"/>
        <end position="341"/>
    </location>
</feature>
<dbReference type="GO" id="GO:0001227">
    <property type="term" value="F:DNA-binding transcription repressor activity, RNA polymerase II-specific"/>
    <property type="evidence" value="ECO:0007669"/>
    <property type="project" value="TreeGrafter"/>
</dbReference>
<evidence type="ECO:0000259" key="11">
    <source>
        <dbReference type="PROSITE" id="PS50157"/>
    </source>
</evidence>
<gene>
    <name evidence="12" type="ORF">TRICI_000062</name>
</gene>
<proteinExistence type="predicted"/>
<dbReference type="PROSITE" id="PS00028">
    <property type="entry name" value="ZINC_FINGER_C2H2_1"/>
    <property type="match status" value="2"/>
</dbReference>
<evidence type="ECO:0000313" key="13">
    <source>
        <dbReference type="Proteomes" id="UP000761534"/>
    </source>
</evidence>
<keyword evidence="2" id="KW-0479">Metal-binding</keyword>
<feature type="compositionally biased region" description="Basic residues" evidence="10">
    <location>
        <begin position="402"/>
        <end position="417"/>
    </location>
</feature>
<evidence type="ECO:0000256" key="2">
    <source>
        <dbReference type="ARBA" id="ARBA00022723"/>
    </source>
</evidence>
<reference evidence="12" key="1">
    <citation type="journal article" date="2019" name="G3 (Bethesda)">
        <title>Genome Assemblies of Two Rare Opportunistic Yeast Pathogens: Diutina rugosa (syn. Candida rugosa) and Trichomonascus ciferrii (syn. Candida ciferrii).</title>
        <authorList>
            <person name="Mixao V."/>
            <person name="Saus E."/>
            <person name="Hansen A.P."/>
            <person name="Lass-Florl C."/>
            <person name="Gabaldon T."/>
        </authorList>
    </citation>
    <scope>NUCLEOTIDE SEQUENCE</scope>
    <source>
        <strain evidence="12">CBS 4856</strain>
    </source>
</reference>
<feature type="region of interest" description="Disordered" evidence="10">
    <location>
        <begin position="1"/>
        <end position="20"/>
    </location>
</feature>
<feature type="region of interest" description="Disordered" evidence="10">
    <location>
        <begin position="105"/>
        <end position="242"/>
    </location>
</feature>
<dbReference type="GO" id="GO:0045944">
    <property type="term" value="P:positive regulation of transcription by RNA polymerase II"/>
    <property type="evidence" value="ECO:0007669"/>
    <property type="project" value="UniProtKB-ARBA"/>
</dbReference>
<feature type="region of interest" description="Disordered" evidence="10">
    <location>
        <begin position="273"/>
        <end position="292"/>
    </location>
</feature>
<dbReference type="GO" id="GO:0008270">
    <property type="term" value="F:zinc ion binding"/>
    <property type="evidence" value="ECO:0007669"/>
    <property type="project" value="UniProtKB-KW"/>
</dbReference>
<evidence type="ECO:0000256" key="9">
    <source>
        <dbReference type="PROSITE-ProRule" id="PRU00042"/>
    </source>
</evidence>